<evidence type="ECO:0008006" key="3">
    <source>
        <dbReference type="Google" id="ProtNLM"/>
    </source>
</evidence>
<reference evidence="1" key="1">
    <citation type="submission" date="2021-01" db="EMBL/GenBank/DDBJ databases">
        <title>Whole genome shotgun sequence of Planotetraspora thailandica NBRC 104271.</title>
        <authorList>
            <person name="Komaki H."/>
            <person name="Tamura T."/>
        </authorList>
    </citation>
    <scope>NUCLEOTIDE SEQUENCE</scope>
    <source>
        <strain evidence="1">NBRC 104271</strain>
    </source>
</reference>
<keyword evidence="2" id="KW-1185">Reference proteome</keyword>
<protein>
    <recommendedName>
        <fullName evidence="3">Alkylmercury lyase</fullName>
    </recommendedName>
</protein>
<evidence type="ECO:0000313" key="1">
    <source>
        <dbReference type="EMBL" id="GII54152.1"/>
    </source>
</evidence>
<dbReference type="AlphaFoldDB" id="A0A8J3UZ02"/>
<evidence type="ECO:0000313" key="2">
    <source>
        <dbReference type="Proteomes" id="UP000605992"/>
    </source>
</evidence>
<accession>A0A8J3UZ02</accession>
<sequence>MLELTVLTVPDCPNDPVMLERLAEVLADHPGVQVVRQVVRDEGDAARFGMHGSPTLLVNGVDPFAAPGTPASMSCRIYRDETGQTGGAPSVAALRRALEEASTP</sequence>
<dbReference type="EMBL" id="BOOR01000014">
    <property type="protein sequence ID" value="GII54152.1"/>
    <property type="molecule type" value="Genomic_DNA"/>
</dbReference>
<dbReference type="RefSeq" id="WP_203944395.1">
    <property type="nucleotide sequence ID" value="NZ_BOOR01000014.1"/>
</dbReference>
<name>A0A8J3UZ02_9ACTN</name>
<dbReference type="Proteomes" id="UP000605992">
    <property type="component" value="Unassembled WGS sequence"/>
</dbReference>
<organism evidence="1 2">
    <name type="scientific">Planotetraspora thailandica</name>
    <dbReference type="NCBI Taxonomy" id="487172"/>
    <lineage>
        <taxon>Bacteria</taxon>
        <taxon>Bacillati</taxon>
        <taxon>Actinomycetota</taxon>
        <taxon>Actinomycetes</taxon>
        <taxon>Streptosporangiales</taxon>
        <taxon>Streptosporangiaceae</taxon>
        <taxon>Planotetraspora</taxon>
    </lineage>
</organism>
<gene>
    <name evidence="1" type="ORF">Pth03_25410</name>
</gene>
<comment type="caution">
    <text evidence="1">The sequence shown here is derived from an EMBL/GenBank/DDBJ whole genome shotgun (WGS) entry which is preliminary data.</text>
</comment>
<proteinExistence type="predicted"/>